<evidence type="ECO:0000313" key="3">
    <source>
        <dbReference type="EMBL" id="GAA2914172.1"/>
    </source>
</evidence>
<evidence type="ECO:0000313" key="4">
    <source>
        <dbReference type="Proteomes" id="UP001501102"/>
    </source>
</evidence>
<sequence length="67" mass="7383">MLGCLSITDSGSLTSADLVRRLRVSPASVSKAIAYLEGQDLVRRERDGRRGARAVRRRRRRPGCGPC</sequence>
<feature type="region of interest" description="Disordered" evidence="1">
    <location>
        <begin position="47"/>
        <end position="67"/>
    </location>
</feature>
<protein>
    <recommendedName>
        <fullName evidence="2">HTH marR-type domain-containing protein</fullName>
    </recommendedName>
</protein>
<dbReference type="InterPro" id="IPR036390">
    <property type="entry name" value="WH_DNA-bd_sf"/>
</dbReference>
<evidence type="ECO:0000256" key="1">
    <source>
        <dbReference type="SAM" id="MobiDB-lite"/>
    </source>
</evidence>
<reference evidence="4" key="1">
    <citation type="journal article" date="2019" name="Int. J. Syst. Evol. Microbiol.">
        <title>The Global Catalogue of Microorganisms (GCM) 10K type strain sequencing project: providing services to taxonomists for standard genome sequencing and annotation.</title>
        <authorList>
            <consortium name="The Broad Institute Genomics Platform"/>
            <consortium name="The Broad Institute Genome Sequencing Center for Infectious Disease"/>
            <person name="Wu L."/>
            <person name="Ma J."/>
        </authorList>
    </citation>
    <scope>NUCLEOTIDE SEQUENCE [LARGE SCALE GENOMIC DNA]</scope>
    <source>
        <strain evidence="4">JCM 4087</strain>
    </source>
</reference>
<gene>
    <name evidence="3" type="ORF">GCM10020221_07340</name>
</gene>
<dbReference type="Pfam" id="PF12802">
    <property type="entry name" value="MarR_2"/>
    <property type="match status" value="1"/>
</dbReference>
<accession>A0ABP6IYP1</accession>
<dbReference type="SUPFAM" id="SSF46785">
    <property type="entry name" value="Winged helix' DNA-binding domain"/>
    <property type="match status" value="1"/>
</dbReference>
<feature type="domain" description="HTH marR-type" evidence="2">
    <location>
        <begin position="9"/>
        <end position="49"/>
    </location>
</feature>
<dbReference type="InterPro" id="IPR000835">
    <property type="entry name" value="HTH_MarR-typ"/>
</dbReference>
<dbReference type="Proteomes" id="UP001501102">
    <property type="component" value="Unassembled WGS sequence"/>
</dbReference>
<dbReference type="Gene3D" id="1.10.10.10">
    <property type="entry name" value="Winged helix-like DNA-binding domain superfamily/Winged helix DNA-binding domain"/>
    <property type="match status" value="1"/>
</dbReference>
<dbReference type="InterPro" id="IPR036388">
    <property type="entry name" value="WH-like_DNA-bd_sf"/>
</dbReference>
<dbReference type="EMBL" id="BAAAXZ010000028">
    <property type="protein sequence ID" value="GAA2914172.1"/>
    <property type="molecule type" value="Genomic_DNA"/>
</dbReference>
<organism evidence="3 4">
    <name type="scientific">Streptomyces thioluteus</name>
    <dbReference type="NCBI Taxonomy" id="66431"/>
    <lineage>
        <taxon>Bacteria</taxon>
        <taxon>Bacillati</taxon>
        <taxon>Actinomycetota</taxon>
        <taxon>Actinomycetes</taxon>
        <taxon>Kitasatosporales</taxon>
        <taxon>Streptomycetaceae</taxon>
        <taxon>Streptomyces</taxon>
    </lineage>
</organism>
<feature type="compositionally biased region" description="Basic residues" evidence="1">
    <location>
        <begin position="51"/>
        <end position="67"/>
    </location>
</feature>
<name>A0ABP6IYP1_STRTU</name>
<comment type="caution">
    <text evidence="3">The sequence shown here is derived from an EMBL/GenBank/DDBJ whole genome shotgun (WGS) entry which is preliminary data.</text>
</comment>
<evidence type="ECO:0000259" key="2">
    <source>
        <dbReference type="Pfam" id="PF12802"/>
    </source>
</evidence>
<keyword evidence="4" id="KW-1185">Reference proteome</keyword>
<proteinExistence type="predicted"/>